<feature type="compositionally biased region" description="Polar residues" evidence="2">
    <location>
        <begin position="135"/>
        <end position="155"/>
    </location>
</feature>
<evidence type="ECO:0000256" key="2">
    <source>
        <dbReference type="SAM" id="MobiDB-lite"/>
    </source>
</evidence>
<name>A0A0L0GG62_9EUKA</name>
<evidence type="ECO:0000313" key="4">
    <source>
        <dbReference type="EMBL" id="KNC87273.1"/>
    </source>
</evidence>
<dbReference type="EMBL" id="KQ241616">
    <property type="protein sequence ID" value="KNC87273.1"/>
    <property type="molecule type" value="Genomic_DNA"/>
</dbReference>
<feature type="domain" description="C2H2-type" evidence="3">
    <location>
        <begin position="292"/>
        <end position="322"/>
    </location>
</feature>
<feature type="compositionally biased region" description="Basic and acidic residues" evidence="2">
    <location>
        <begin position="55"/>
        <end position="69"/>
    </location>
</feature>
<keyword evidence="1" id="KW-0479">Metal-binding</keyword>
<keyword evidence="1" id="KW-0863">Zinc-finger</keyword>
<feature type="compositionally biased region" description="Low complexity" evidence="2">
    <location>
        <begin position="1025"/>
        <end position="1056"/>
    </location>
</feature>
<feature type="compositionally biased region" description="Basic residues" evidence="2">
    <location>
        <begin position="518"/>
        <end position="527"/>
    </location>
</feature>
<proteinExistence type="predicted"/>
<dbReference type="GeneID" id="25901105"/>
<feature type="compositionally biased region" description="Polar residues" evidence="2">
    <location>
        <begin position="41"/>
        <end position="54"/>
    </location>
</feature>
<gene>
    <name evidence="4" type="ORF">SARC_00601</name>
</gene>
<sequence length="1082" mass="120662">MQQNQQHRSVNSNTKQYNQNTARNIGDECSSDSPGSLELADNSSFDSNSENATESIRKIGSRSEKDIRGTDATVDQRQNETTAGRNSLIGGQRADMQQGRKGMGDLTEALHSYFKTDSSNDCQTLSGLNHDKESSSPTDFGSNTTRSEIGSQGASATAAEQRIGRSASTGTEGTVISHRCETGSKTPEDTQAGRTMFSQDGDYTGSFVSEKQYMKRIKSEDEESTAVCNDGVNNPSEHTNVNDITANSANGLKFGSKFDEKDSLSFSGSVAGSSASKLSRRRRKAAELKRAYFCKYDRCGKTYASNHARNLHYRLKHARGNSVFCDLAKSPVATIPAIPTGDRSHLLHTAPKKHIPVQPRPIAMRPTVNGGAKLVPRAVQYLRIQNGVPIPVAVSMPMASAVTVPSQLMILQQDGSTLVRCVEGAINQGASNYVSNIQSSVLSQLKSQVLKNESQEEYTSCGFTNHRQMPGEDVNHSSDHTRRQIHGEHVRTMMQQTEAQQSHHPCVHSEVPKDMHVRQRKGSKKRKNNTDRGDVPVVLSTPTPSAPIAPINGDGLVNVNTNYSTIPSPGTNLPPINGDGLVNVNTNYSTIPSPGTNLPPINGDGLVNVNTNYNSIPPPGANFITPMQHHNPQECPSQVQGWAQQQQQQSINARVQNIVKRSICSCNHQRQDQDFLTQEYDRGGGSPHYEVFNPTCSEQQQPTLNHRLMEGRSQRQDWVSISPTSSTQGSPDVAYLYGSDEKVPHVHFQSRDENMGNYQPLEPTVYGNTNEGECRRSTGGRRQSPCNYPYVTVQNAGQTVRDDFERPTRNMRYNGMCQASNGRDLRNDTQNRQTHSAQRQCQNQQPQVVQMQMSTSPCNTRVQGQQWPQHESVYVCNNHHLNPTVRNQEPQETMYHNQHVSNAQHLPVYASNNHHGSTMVIDQEPHDEMYSNQQGYITNTQQEEVYMGNNQYENSEVRNQQQQEVIPSKHYHHNHISKRDRKHTRSKKKLFSTSDGIGGCDHRGSVPQNRQYHQTHLQYQYNQQYPSQQPQPTQVQGMAQSSDSSAQDQQWTQQQQYRMSNMYSTNPPMNNGPQNRGGYLRQ</sequence>
<keyword evidence="5" id="KW-1185">Reference proteome</keyword>
<dbReference type="InterPro" id="IPR013087">
    <property type="entry name" value="Znf_C2H2_type"/>
</dbReference>
<evidence type="ECO:0000313" key="5">
    <source>
        <dbReference type="Proteomes" id="UP000054560"/>
    </source>
</evidence>
<protein>
    <recommendedName>
        <fullName evidence="3">C2H2-type domain-containing protein</fullName>
    </recommendedName>
</protein>
<evidence type="ECO:0000259" key="3">
    <source>
        <dbReference type="PROSITE" id="PS50157"/>
    </source>
</evidence>
<feature type="region of interest" description="Disordered" evidence="2">
    <location>
        <begin position="514"/>
        <end position="546"/>
    </location>
</feature>
<keyword evidence="1" id="KW-0862">Zinc</keyword>
<dbReference type="PROSITE" id="PS00028">
    <property type="entry name" value="ZINC_FINGER_C2H2_1"/>
    <property type="match status" value="1"/>
</dbReference>
<feature type="region of interest" description="Disordered" evidence="2">
    <location>
        <begin position="1"/>
        <end position="100"/>
    </location>
</feature>
<feature type="region of interest" description="Disordered" evidence="2">
    <location>
        <begin position="1025"/>
        <end position="1082"/>
    </location>
</feature>
<feature type="compositionally biased region" description="Polar residues" evidence="2">
    <location>
        <begin position="73"/>
        <end position="85"/>
    </location>
</feature>
<reference evidence="4 5" key="1">
    <citation type="submission" date="2011-02" db="EMBL/GenBank/DDBJ databases">
        <title>The Genome Sequence of Sphaeroforma arctica JP610.</title>
        <authorList>
            <consortium name="The Broad Institute Genome Sequencing Platform"/>
            <person name="Russ C."/>
            <person name="Cuomo C."/>
            <person name="Young S.K."/>
            <person name="Zeng Q."/>
            <person name="Gargeya S."/>
            <person name="Alvarado L."/>
            <person name="Berlin A."/>
            <person name="Chapman S.B."/>
            <person name="Chen Z."/>
            <person name="Freedman E."/>
            <person name="Gellesch M."/>
            <person name="Goldberg J."/>
            <person name="Griggs A."/>
            <person name="Gujja S."/>
            <person name="Heilman E."/>
            <person name="Heiman D."/>
            <person name="Howarth C."/>
            <person name="Mehta T."/>
            <person name="Neiman D."/>
            <person name="Pearson M."/>
            <person name="Roberts A."/>
            <person name="Saif S."/>
            <person name="Shea T."/>
            <person name="Shenoy N."/>
            <person name="Sisk P."/>
            <person name="Stolte C."/>
            <person name="Sykes S."/>
            <person name="White J."/>
            <person name="Yandava C."/>
            <person name="Burger G."/>
            <person name="Gray M.W."/>
            <person name="Holland P.W.H."/>
            <person name="King N."/>
            <person name="Lang F.B.F."/>
            <person name="Roger A.J."/>
            <person name="Ruiz-Trillo I."/>
            <person name="Haas B."/>
            <person name="Nusbaum C."/>
            <person name="Birren B."/>
        </authorList>
    </citation>
    <scope>NUCLEOTIDE SEQUENCE [LARGE SCALE GENOMIC DNA]</scope>
    <source>
        <strain evidence="4 5">JP610</strain>
    </source>
</reference>
<feature type="region of interest" description="Disordered" evidence="2">
    <location>
        <begin position="124"/>
        <end position="203"/>
    </location>
</feature>
<organism evidence="4 5">
    <name type="scientific">Sphaeroforma arctica JP610</name>
    <dbReference type="NCBI Taxonomy" id="667725"/>
    <lineage>
        <taxon>Eukaryota</taxon>
        <taxon>Ichthyosporea</taxon>
        <taxon>Ichthyophonida</taxon>
        <taxon>Sphaeroforma</taxon>
    </lineage>
</organism>
<dbReference type="Proteomes" id="UP000054560">
    <property type="component" value="Unassembled WGS sequence"/>
</dbReference>
<feature type="compositionally biased region" description="Polar residues" evidence="2">
    <location>
        <begin position="1"/>
        <end position="23"/>
    </location>
</feature>
<dbReference type="GO" id="GO:0008270">
    <property type="term" value="F:zinc ion binding"/>
    <property type="evidence" value="ECO:0007669"/>
    <property type="project" value="UniProtKB-KW"/>
</dbReference>
<feature type="compositionally biased region" description="Basic residues" evidence="2">
    <location>
        <begin position="969"/>
        <end position="990"/>
    </location>
</feature>
<accession>A0A0L0GG62</accession>
<dbReference type="RefSeq" id="XP_014161175.1">
    <property type="nucleotide sequence ID" value="XM_014305700.1"/>
</dbReference>
<dbReference type="PROSITE" id="PS50157">
    <property type="entry name" value="ZINC_FINGER_C2H2_2"/>
    <property type="match status" value="1"/>
</dbReference>
<feature type="region of interest" description="Disordered" evidence="2">
    <location>
        <begin position="966"/>
        <end position="1007"/>
    </location>
</feature>
<feature type="region of interest" description="Disordered" evidence="2">
    <location>
        <begin position="813"/>
        <end position="845"/>
    </location>
</feature>
<dbReference type="AlphaFoldDB" id="A0A0L0GG62"/>
<evidence type="ECO:0000256" key="1">
    <source>
        <dbReference type="PROSITE-ProRule" id="PRU00042"/>
    </source>
</evidence>
<feature type="compositionally biased region" description="Basic and acidic residues" evidence="2">
    <location>
        <begin position="178"/>
        <end position="188"/>
    </location>
</feature>
<feature type="compositionally biased region" description="Polar residues" evidence="2">
    <location>
        <begin position="1057"/>
        <end position="1074"/>
    </location>
</feature>